<feature type="region of interest" description="Disordered" evidence="1">
    <location>
        <begin position="59"/>
        <end position="196"/>
    </location>
</feature>
<feature type="compositionally biased region" description="Low complexity" evidence="1">
    <location>
        <begin position="141"/>
        <end position="155"/>
    </location>
</feature>
<dbReference type="AlphaFoldDB" id="A0AA39KAG5"/>
<dbReference type="EMBL" id="JAUEPS010000022">
    <property type="protein sequence ID" value="KAK0457392.1"/>
    <property type="molecule type" value="Genomic_DNA"/>
</dbReference>
<organism evidence="2 3">
    <name type="scientific">Armillaria tabescens</name>
    <name type="common">Ringless honey mushroom</name>
    <name type="synonym">Agaricus tabescens</name>
    <dbReference type="NCBI Taxonomy" id="1929756"/>
    <lineage>
        <taxon>Eukaryota</taxon>
        <taxon>Fungi</taxon>
        <taxon>Dikarya</taxon>
        <taxon>Basidiomycota</taxon>
        <taxon>Agaricomycotina</taxon>
        <taxon>Agaricomycetes</taxon>
        <taxon>Agaricomycetidae</taxon>
        <taxon>Agaricales</taxon>
        <taxon>Marasmiineae</taxon>
        <taxon>Physalacriaceae</taxon>
        <taxon>Desarmillaria</taxon>
    </lineage>
</organism>
<comment type="caution">
    <text evidence="2">The sequence shown here is derived from an EMBL/GenBank/DDBJ whole genome shotgun (WGS) entry which is preliminary data.</text>
</comment>
<gene>
    <name evidence="2" type="ORF">EV420DRAFT_1644145</name>
</gene>
<feature type="compositionally biased region" description="Low complexity" evidence="1">
    <location>
        <begin position="175"/>
        <end position="185"/>
    </location>
</feature>
<dbReference type="GeneID" id="85361152"/>
<feature type="compositionally biased region" description="Polar residues" evidence="1">
    <location>
        <begin position="186"/>
        <end position="195"/>
    </location>
</feature>
<feature type="compositionally biased region" description="Polar residues" evidence="1">
    <location>
        <begin position="74"/>
        <end position="94"/>
    </location>
</feature>
<feature type="compositionally biased region" description="Low complexity" evidence="1">
    <location>
        <begin position="326"/>
        <end position="355"/>
    </location>
</feature>
<keyword evidence="3" id="KW-1185">Reference proteome</keyword>
<feature type="compositionally biased region" description="Acidic residues" evidence="1">
    <location>
        <begin position="214"/>
        <end position="223"/>
    </location>
</feature>
<evidence type="ECO:0000256" key="1">
    <source>
        <dbReference type="SAM" id="MobiDB-lite"/>
    </source>
</evidence>
<dbReference type="Proteomes" id="UP001175211">
    <property type="component" value="Unassembled WGS sequence"/>
</dbReference>
<proteinExistence type="predicted"/>
<feature type="compositionally biased region" description="Low complexity" evidence="1">
    <location>
        <begin position="279"/>
        <end position="298"/>
    </location>
</feature>
<protein>
    <submittedName>
        <fullName evidence="2">Uncharacterized protein</fullName>
    </submittedName>
</protein>
<sequence>MSSPGLDVGHSRKCVAFCDAGSEEVHIADEWDRTPSEPARSLSYQDMLELKAIQRTLPRANQLPDMYTGKPASQFLSSSPTYTRQPSEQRTSYFPSSSPPPNKTKKFAFLPLLETPPTTPRSPPSPAPTTNTGHAPFFHVPPSNRNNAPPDRNPAMKAFKLEAVASPGLPPPSPLSLDSPHASSSRNAPVNNNLLGSAKPIRRRNVMYINGQEIDLDEEEDEQPQTTAAEETIRPELVSCSFRSRRSRSISEVSLKQEKFSPSPPIPIVAPIPTPQKAPSPSSSPISLSPLKIHSSSPAQSRPSVRSPPTTNSFAPIKVVRATRDNTNPSNLVSLSSSWRRSPSPRTSPVLVPLA</sequence>
<evidence type="ECO:0000313" key="3">
    <source>
        <dbReference type="Proteomes" id="UP001175211"/>
    </source>
</evidence>
<evidence type="ECO:0000313" key="2">
    <source>
        <dbReference type="EMBL" id="KAK0457392.1"/>
    </source>
</evidence>
<feature type="compositionally biased region" description="Polar residues" evidence="1">
    <location>
        <begin position="299"/>
        <end position="314"/>
    </location>
</feature>
<reference evidence="2" key="1">
    <citation type="submission" date="2023-06" db="EMBL/GenBank/DDBJ databases">
        <authorList>
            <consortium name="Lawrence Berkeley National Laboratory"/>
            <person name="Ahrendt S."/>
            <person name="Sahu N."/>
            <person name="Indic B."/>
            <person name="Wong-Bajracharya J."/>
            <person name="Merenyi Z."/>
            <person name="Ke H.-M."/>
            <person name="Monk M."/>
            <person name="Kocsube S."/>
            <person name="Drula E."/>
            <person name="Lipzen A."/>
            <person name="Balint B."/>
            <person name="Henrissat B."/>
            <person name="Andreopoulos B."/>
            <person name="Martin F.M."/>
            <person name="Harder C.B."/>
            <person name="Rigling D."/>
            <person name="Ford K.L."/>
            <person name="Foster G.D."/>
            <person name="Pangilinan J."/>
            <person name="Papanicolaou A."/>
            <person name="Barry K."/>
            <person name="LaButti K."/>
            <person name="Viragh M."/>
            <person name="Koriabine M."/>
            <person name="Yan M."/>
            <person name="Riley R."/>
            <person name="Champramary S."/>
            <person name="Plett K.L."/>
            <person name="Tsai I.J."/>
            <person name="Slot J."/>
            <person name="Sipos G."/>
            <person name="Plett J."/>
            <person name="Nagy L.G."/>
            <person name="Grigoriev I.V."/>
        </authorList>
    </citation>
    <scope>NUCLEOTIDE SEQUENCE</scope>
    <source>
        <strain evidence="2">CCBAS 213</strain>
    </source>
</reference>
<accession>A0AA39KAG5</accession>
<name>A0AA39KAG5_ARMTA</name>
<feature type="compositionally biased region" description="Pro residues" evidence="1">
    <location>
        <begin position="117"/>
        <end position="127"/>
    </location>
</feature>
<feature type="compositionally biased region" description="Pro residues" evidence="1">
    <location>
        <begin position="262"/>
        <end position="278"/>
    </location>
</feature>
<feature type="region of interest" description="Disordered" evidence="1">
    <location>
        <begin position="213"/>
        <end position="235"/>
    </location>
</feature>
<feature type="region of interest" description="Disordered" evidence="1">
    <location>
        <begin position="251"/>
        <end position="355"/>
    </location>
</feature>
<dbReference type="RefSeq" id="XP_060329707.1">
    <property type="nucleotide sequence ID" value="XM_060477604.1"/>
</dbReference>